<reference evidence="1" key="1">
    <citation type="journal article" date="2014" name="Front. Microbiol.">
        <title>High frequency of phylogenetically diverse reductive dehalogenase-homologous genes in deep subseafloor sedimentary metagenomes.</title>
        <authorList>
            <person name="Kawai M."/>
            <person name="Futagami T."/>
            <person name="Toyoda A."/>
            <person name="Takaki Y."/>
            <person name="Nishi S."/>
            <person name="Hori S."/>
            <person name="Arai W."/>
            <person name="Tsubouchi T."/>
            <person name="Morono Y."/>
            <person name="Uchiyama I."/>
            <person name="Ito T."/>
            <person name="Fujiyama A."/>
            <person name="Inagaki F."/>
            <person name="Takami H."/>
        </authorList>
    </citation>
    <scope>NUCLEOTIDE SEQUENCE</scope>
    <source>
        <strain evidence="1">Expedition CK06-06</strain>
    </source>
</reference>
<comment type="caution">
    <text evidence="1">The sequence shown here is derived from an EMBL/GenBank/DDBJ whole genome shotgun (WGS) entry which is preliminary data.</text>
</comment>
<dbReference type="EMBL" id="BARV01027811">
    <property type="protein sequence ID" value="GAI41521.1"/>
    <property type="molecule type" value="Genomic_DNA"/>
</dbReference>
<dbReference type="AlphaFoldDB" id="X1PGC9"/>
<name>X1PGC9_9ZZZZ</name>
<organism evidence="1">
    <name type="scientific">marine sediment metagenome</name>
    <dbReference type="NCBI Taxonomy" id="412755"/>
    <lineage>
        <taxon>unclassified sequences</taxon>
        <taxon>metagenomes</taxon>
        <taxon>ecological metagenomes</taxon>
    </lineage>
</organism>
<accession>X1PGC9</accession>
<evidence type="ECO:0000313" key="1">
    <source>
        <dbReference type="EMBL" id="GAI41521.1"/>
    </source>
</evidence>
<sequence>GIKGYVVFGDKDDDCYECTRKLADLLNIKKISYELNIFKGLDHSSISGNHGATSINPFTGIIPFRIEYKATLPPAENPPIIILSASGVRLHNFTFYLVHLYTF</sequence>
<proteinExistence type="predicted"/>
<feature type="non-terminal residue" evidence="1">
    <location>
        <position position="1"/>
    </location>
</feature>
<protein>
    <submittedName>
        <fullName evidence="1">Uncharacterized protein</fullName>
    </submittedName>
</protein>
<gene>
    <name evidence="1" type="ORF">S06H3_44675</name>
</gene>